<comment type="caution">
    <text evidence="3">The sequence shown here is derived from an EMBL/GenBank/DDBJ whole genome shotgun (WGS) entry which is preliminary data.</text>
</comment>
<name>A0AAV8WNS4_9CUCU</name>
<evidence type="ECO:0000256" key="1">
    <source>
        <dbReference type="ARBA" id="ARBA00022741"/>
    </source>
</evidence>
<dbReference type="InterPro" id="IPR005654">
    <property type="entry name" value="ATPase_AFG1-like"/>
</dbReference>
<accession>A0AAV8WNS4</accession>
<keyword evidence="2" id="KW-0067">ATP-binding</keyword>
<dbReference type="GO" id="GO:0005739">
    <property type="term" value="C:mitochondrion"/>
    <property type="evidence" value="ECO:0007669"/>
    <property type="project" value="TreeGrafter"/>
</dbReference>
<evidence type="ECO:0000313" key="3">
    <source>
        <dbReference type="EMBL" id="KAJ8927822.1"/>
    </source>
</evidence>
<sequence length="150" mass="17514">MERNVSFRKVCGGVLDATFEELCDRPLGANDYLHLTQFFHTIIIRDVPRIDLAKMISQARRFITLIDALYDNRTRVMITADVPIKELFFVSKEKSGGISDEHRMLMDDLKIGEDDLTANIFTGDEEIFAFDRTLSRLSEMQRQDYWEKEK</sequence>
<dbReference type="AlphaFoldDB" id="A0AAV8WNS4"/>
<protein>
    <recommendedName>
        <fullName evidence="5">AFG1-like ATPase</fullName>
    </recommendedName>
</protein>
<evidence type="ECO:0000256" key="2">
    <source>
        <dbReference type="ARBA" id="ARBA00022840"/>
    </source>
</evidence>
<gene>
    <name evidence="3" type="ORF">NQ314_019704</name>
</gene>
<dbReference type="Proteomes" id="UP001162156">
    <property type="component" value="Unassembled WGS sequence"/>
</dbReference>
<dbReference type="PANTHER" id="PTHR12169">
    <property type="entry name" value="ATPASE N2B"/>
    <property type="match status" value="1"/>
</dbReference>
<dbReference type="EMBL" id="JANEYF010005528">
    <property type="protein sequence ID" value="KAJ8927822.1"/>
    <property type="molecule type" value="Genomic_DNA"/>
</dbReference>
<evidence type="ECO:0008006" key="5">
    <source>
        <dbReference type="Google" id="ProtNLM"/>
    </source>
</evidence>
<dbReference type="GO" id="GO:0016887">
    <property type="term" value="F:ATP hydrolysis activity"/>
    <property type="evidence" value="ECO:0007669"/>
    <property type="project" value="InterPro"/>
</dbReference>
<proteinExistence type="predicted"/>
<dbReference type="Pfam" id="PF03969">
    <property type="entry name" value="AFG1_ATPase"/>
    <property type="match status" value="1"/>
</dbReference>
<dbReference type="PANTHER" id="PTHR12169:SF6">
    <property type="entry name" value="AFG1-LIKE ATPASE"/>
    <property type="match status" value="1"/>
</dbReference>
<organism evidence="3 4">
    <name type="scientific">Rhamnusium bicolor</name>
    <dbReference type="NCBI Taxonomy" id="1586634"/>
    <lineage>
        <taxon>Eukaryota</taxon>
        <taxon>Metazoa</taxon>
        <taxon>Ecdysozoa</taxon>
        <taxon>Arthropoda</taxon>
        <taxon>Hexapoda</taxon>
        <taxon>Insecta</taxon>
        <taxon>Pterygota</taxon>
        <taxon>Neoptera</taxon>
        <taxon>Endopterygota</taxon>
        <taxon>Coleoptera</taxon>
        <taxon>Polyphaga</taxon>
        <taxon>Cucujiformia</taxon>
        <taxon>Chrysomeloidea</taxon>
        <taxon>Cerambycidae</taxon>
        <taxon>Lepturinae</taxon>
        <taxon>Rhagiini</taxon>
        <taxon>Rhamnusium</taxon>
    </lineage>
</organism>
<evidence type="ECO:0000313" key="4">
    <source>
        <dbReference type="Proteomes" id="UP001162156"/>
    </source>
</evidence>
<keyword evidence="1" id="KW-0547">Nucleotide-binding</keyword>
<keyword evidence="4" id="KW-1185">Reference proteome</keyword>
<reference evidence="3" key="1">
    <citation type="journal article" date="2023" name="Insect Mol. Biol.">
        <title>Genome sequencing provides insights into the evolution of gene families encoding plant cell wall-degrading enzymes in longhorned beetles.</title>
        <authorList>
            <person name="Shin N.R."/>
            <person name="Okamura Y."/>
            <person name="Kirsch R."/>
            <person name="Pauchet Y."/>
        </authorList>
    </citation>
    <scope>NUCLEOTIDE SEQUENCE</scope>
    <source>
        <strain evidence="3">RBIC_L_NR</strain>
    </source>
</reference>
<dbReference type="GO" id="GO:0005524">
    <property type="term" value="F:ATP binding"/>
    <property type="evidence" value="ECO:0007669"/>
    <property type="project" value="UniProtKB-KW"/>
</dbReference>